<dbReference type="RefSeq" id="WP_105040303.1">
    <property type="nucleotide sequence ID" value="NZ_PPSL01000004.1"/>
</dbReference>
<organism evidence="1 2">
    <name type="scientific">Flavipsychrobacter stenotrophus</name>
    <dbReference type="NCBI Taxonomy" id="2077091"/>
    <lineage>
        <taxon>Bacteria</taxon>
        <taxon>Pseudomonadati</taxon>
        <taxon>Bacteroidota</taxon>
        <taxon>Chitinophagia</taxon>
        <taxon>Chitinophagales</taxon>
        <taxon>Chitinophagaceae</taxon>
        <taxon>Flavipsychrobacter</taxon>
    </lineage>
</organism>
<dbReference type="PROSITE" id="PS51257">
    <property type="entry name" value="PROKAR_LIPOPROTEIN"/>
    <property type="match status" value="1"/>
</dbReference>
<proteinExistence type="predicted"/>
<gene>
    <name evidence="1" type="ORF">CJD36_016565</name>
</gene>
<evidence type="ECO:0000313" key="1">
    <source>
        <dbReference type="EMBL" id="PQJ10294.1"/>
    </source>
</evidence>
<dbReference type="Proteomes" id="UP000239872">
    <property type="component" value="Unassembled WGS sequence"/>
</dbReference>
<reference evidence="1 2" key="1">
    <citation type="submission" date="2018-01" db="EMBL/GenBank/DDBJ databases">
        <title>A novel member of the phylum Bacteroidetes isolated from glacier ice.</title>
        <authorList>
            <person name="Liu Q."/>
            <person name="Xin Y.-H."/>
        </authorList>
    </citation>
    <scope>NUCLEOTIDE SEQUENCE [LARGE SCALE GENOMIC DNA]</scope>
    <source>
        <strain evidence="1 2">RB1R16</strain>
    </source>
</reference>
<name>A0A2S7SU67_9BACT</name>
<dbReference type="OrthoDB" id="980982at2"/>
<accession>A0A2S7SU67</accession>
<protein>
    <submittedName>
        <fullName evidence="1">Uncharacterized protein</fullName>
    </submittedName>
</protein>
<sequence>MKMWLIVMLVGCTVLFSCEKNTMSKIPHIVLKQFGPDSIRSNYDTAYILFSFADGDADLANDTSSSVYIKDLRFPDDGYIRYDFPQVDPGIEDPKKGLTGSGVVLLLGPPPVPRSDTFHMLNGDTTSFEMYITDRARNESNHITTGQLIIRP</sequence>
<keyword evidence="2" id="KW-1185">Reference proteome</keyword>
<evidence type="ECO:0000313" key="2">
    <source>
        <dbReference type="Proteomes" id="UP000239872"/>
    </source>
</evidence>
<dbReference type="AlphaFoldDB" id="A0A2S7SU67"/>
<dbReference type="EMBL" id="PPSL01000004">
    <property type="protein sequence ID" value="PQJ10294.1"/>
    <property type="molecule type" value="Genomic_DNA"/>
</dbReference>
<comment type="caution">
    <text evidence="1">The sequence shown here is derived from an EMBL/GenBank/DDBJ whole genome shotgun (WGS) entry which is preliminary data.</text>
</comment>